<sequence length="114" mass="12399">MAAAVAKAARRADASLTGDLVALLDVPEGRRIPELVRHLEASAVDDALDLFALLTRVKLISAAKRATDKDWLAAKPRLARHRPVGGGLRPLQDPGPWRYLPTSSDLPVQHRSPR</sequence>
<evidence type="ECO:0000256" key="1">
    <source>
        <dbReference type="SAM" id="MobiDB-lite"/>
    </source>
</evidence>
<proteinExistence type="predicted"/>
<feature type="region of interest" description="Disordered" evidence="1">
    <location>
        <begin position="82"/>
        <end position="114"/>
    </location>
</feature>
<keyword evidence="3" id="KW-1185">Reference proteome</keyword>
<dbReference type="RefSeq" id="WP_346138822.1">
    <property type="nucleotide sequence ID" value="NZ_BAAASE010000007.1"/>
</dbReference>
<organism evidence="2 3">
    <name type="scientific">Streptomyces coeruleofuscus</name>
    <dbReference type="NCBI Taxonomy" id="66879"/>
    <lineage>
        <taxon>Bacteria</taxon>
        <taxon>Bacillati</taxon>
        <taxon>Actinomycetota</taxon>
        <taxon>Actinomycetes</taxon>
        <taxon>Kitasatosporales</taxon>
        <taxon>Streptomycetaceae</taxon>
        <taxon>Streptomyces</taxon>
    </lineage>
</organism>
<evidence type="ECO:0000313" key="3">
    <source>
        <dbReference type="Proteomes" id="UP001499986"/>
    </source>
</evidence>
<dbReference type="Proteomes" id="UP001499986">
    <property type="component" value="Unassembled WGS sequence"/>
</dbReference>
<dbReference type="EMBL" id="BAAASE010000007">
    <property type="protein sequence ID" value="GAA2411425.1"/>
    <property type="molecule type" value="Genomic_DNA"/>
</dbReference>
<protein>
    <submittedName>
        <fullName evidence="2">Uncharacterized protein</fullName>
    </submittedName>
</protein>
<comment type="caution">
    <text evidence="2">The sequence shown here is derived from an EMBL/GenBank/DDBJ whole genome shotgun (WGS) entry which is preliminary data.</text>
</comment>
<evidence type="ECO:0000313" key="2">
    <source>
        <dbReference type="EMBL" id="GAA2411425.1"/>
    </source>
</evidence>
<gene>
    <name evidence="2" type="ORF">GCM10010255_55310</name>
</gene>
<accession>A0ABN3ISE7</accession>
<name>A0ABN3ISE7_9ACTN</name>
<reference evidence="2 3" key="1">
    <citation type="journal article" date="2019" name="Int. J. Syst. Evol. Microbiol.">
        <title>The Global Catalogue of Microorganisms (GCM) 10K type strain sequencing project: providing services to taxonomists for standard genome sequencing and annotation.</title>
        <authorList>
            <consortium name="The Broad Institute Genomics Platform"/>
            <consortium name="The Broad Institute Genome Sequencing Center for Infectious Disease"/>
            <person name="Wu L."/>
            <person name="Ma J."/>
        </authorList>
    </citation>
    <scope>NUCLEOTIDE SEQUENCE [LARGE SCALE GENOMIC DNA]</scope>
    <source>
        <strain evidence="2 3">JCM 4358</strain>
    </source>
</reference>